<organism evidence="2 3">
    <name type="scientific">Aeromonas phage 44RR2.8t.2</name>
    <dbReference type="NCBI Taxonomy" id="1932900"/>
    <lineage>
        <taxon>Viruses</taxon>
        <taxon>Duplodnaviria</taxon>
        <taxon>Heunggongvirae</taxon>
        <taxon>Uroviricota</taxon>
        <taxon>Caudoviricetes</taxon>
        <taxon>Pantevenvirales</taxon>
        <taxon>Straboviridae</taxon>
        <taxon>Biquartavirus</taxon>
        <taxon>Biquartavirus 44RR2</taxon>
    </lineage>
</organism>
<keyword evidence="1" id="KW-0472">Membrane</keyword>
<keyword evidence="1" id="KW-1133">Transmembrane helix</keyword>
<proteinExistence type="predicted"/>
<evidence type="ECO:0000256" key="1">
    <source>
        <dbReference type="SAM" id="Phobius"/>
    </source>
</evidence>
<accession>A0A219Y9D5</accession>
<protein>
    <submittedName>
        <fullName evidence="2">Uncharacterized protein</fullName>
    </submittedName>
</protein>
<dbReference type="Proteomes" id="UP000222894">
    <property type="component" value="Genome"/>
</dbReference>
<feature type="transmembrane region" description="Helical" evidence="1">
    <location>
        <begin position="29"/>
        <end position="47"/>
    </location>
</feature>
<reference evidence="2 3" key="1">
    <citation type="journal article" date="2017" name="Sci. Rep.">
        <title>Characterization and diversity of phages infecting Aeromonas salmonicida subsp. salmonicida.</title>
        <authorList>
            <person name="Vincent A.T."/>
            <person name="Paquet V.E."/>
            <person name="Bernatchez A."/>
            <person name="Tremblay D.M."/>
            <person name="Moineau S."/>
            <person name="Charette S.J."/>
        </authorList>
    </citation>
    <scope>NUCLEOTIDE SEQUENCE [LARGE SCALE GENOMIC DNA]</scope>
</reference>
<sequence length="62" mass="7379">MQFHRGRDGIMGIHNRDALKEIVVFYSNYFRFYLVATLTNYVVHFISEYKNSLRRGYLTSGI</sequence>
<dbReference type="EMBL" id="KY290948">
    <property type="protein sequence ID" value="APU00584.1"/>
    <property type="molecule type" value="Genomic_DNA"/>
</dbReference>
<evidence type="ECO:0000313" key="3">
    <source>
        <dbReference type="Proteomes" id="UP000222894"/>
    </source>
</evidence>
<name>A0A219Y9D5_9CAUD</name>
<evidence type="ECO:0000313" key="2">
    <source>
        <dbReference type="EMBL" id="APU00584.1"/>
    </source>
</evidence>
<keyword evidence="1" id="KW-0812">Transmembrane</keyword>